<reference evidence="6" key="1">
    <citation type="submission" date="2020-11" db="EMBL/GenBank/DDBJ databases">
        <authorList>
            <person name="Tran Van P."/>
        </authorList>
    </citation>
    <scope>NUCLEOTIDE SEQUENCE</scope>
</reference>
<comment type="subcellular location">
    <subcellularLocation>
        <location evidence="1">Cell membrane</location>
        <topology evidence="1">Multi-pass membrane protein</topology>
    </subcellularLocation>
</comment>
<evidence type="ECO:0000313" key="7">
    <source>
        <dbReference type="Proteomes" id="UP000759131"/>
    </source>
</evidence>
<dbReference type="EMBL" id="CAJPIZ010008517">
    <property type="protein sequence ID" value="CAG2111199.1"/>
    <property type="molecule type" value="Genomic_DNA"/>
</dbReference>
<proteinExistence type="predicted"/>
<protein>
    <submittedName>
        <fullName evidence="6">Uncharacterized protein</fullName>
    </submittedName>
</protein>
<keyword evidence="4" id="KW-1133">Transmembrane helix</keyword>
<dbReference type="Proteomes" id="UP000759131">
    <property type="component" value="Unassembled WGS sequence"/>
</dbReference>
<evidence type="ECO:0000256" key="3">
    <source>
        <dbReference type="ARBA" id="ARBA00022692"/>
    </source>
</evidence>
<dbReference type="InterPro" id="IPR013604">
    <property type="entry name" value="7TM_chemorcpt"/>
</dbReference>
<evidence type="ECO:0000256" key="1">
    <source>
        <dbReference type="ARBA" id="ARBA00004651"/>
    </source>
</evidence>
<evidence type="ECO:0000256" key="2">
    <source>
        <dbReference type="ARBA" id="ARBA00022475"/>
    </source>
</evidence>
<dbReference type="EMBL" id="OC863092">
    <property type="protein sequence ID" value="CAD7630769.1"/>
    <property type="molecule type" value="Genomic_DNA"/>
</dbReference>
<gene>
    <name evidence="6" type="ORF">OSB1V03_LOCUS11181</name>
</gene>
<dbReference type="GO" id="GO:0005886">
    <property type="term" value="C:plasma membrane"/>
    <property type="evidence" value="ECO:0007669"/>
    <property type="project" value="UniProtKB-SubCell"/>
</dbReference>
<evidence type="ECO:0000256" key="5">
    <source>
        <dbReference type="ARBA" id="ARBA00023136"/>
    </source>
</evidence>
<dbReference type="AlphaFoldDB" id="A0A7R9KWL4"/>
<organism evidence="6">
    <name type="scientific">Medioppia subpectinata</name>
    <dbReference type="NCBI Taxonomy" id="1979941"/>
    <lineage>
        <taxon>Eukaryota</taxon>
        <taxon>Metazoa</taxon>
        <taxon>Ecdysozoa</taxon>
        <taxon>Arthropoda</taxon>
        <taxon>Chelicerata</taxon>
        <taxon>Arachnida</taxon>
        <taxon>Acari</taxon>
        <taxon>Acariformes</taxon>
        <taxon>Sarcoptiformes</taxon>
        <taxon>Oribatida</taxon>
        <taxon>Brachypylina</taxon>
        <taxon>Oppioidea</taxon>
        <taxon>Oppiidae</taxon>
        <taxon>Medioppia</taxon>
    </lineage>
</organism>
<sequence length="94" mass="10021">MATGSFIVEMMVSCLMCGRIGVNVGKISAALNTISGSHLSDSEYKELVLFGNALRNPPTVGFTIGGFAAINKSTLISIFTFVLNYTVLLTQSIR</sequence>
<keyword evidence="3" id="KW-0812">Transmembrane</keyword>
<keyword evidence="7" id="KW-1185">Reference proteome</keyword>
<accession>A0A7R9KWL4</accession>
<keyword evidence="5" id="KW-0472">Membrane</keyword>
<name>A0A7R9KWL4_9ACAR</name>
<dbReference type="Pfam" id="PF08395">
    <property type="entry name" value="7tm_7"/>
    <property type="match status" value="1"/>
</dbReference>
<evidence type="ECO:0000256" key="4">
    <source>
        <dbReference type="ARBA" id="ARBA00022989"/>
    </source>
</evidence>
<evidence type="ECO:0000313" key="6">
    <source>
        <dbReference type="EMBL" id="CAD7630769.1"/>
    </source>
</evidence>
<keyword evidence="2" id="KW-1003">Cell membrane</keyword>
<dbReference type="GO" id="GO:0050909">
    <property type="term" value="P:sensory perception of taste"/>
    <property type="evidence" value="ECO:0007669"/>
    <property type="project" value="InterPro"/>
</dbReference>